<evidence type="ECO:0000313" key="1">
    <source>
        <dbReference type="EMBL" id="GMK55572.1"/>
    </source>
</evidence>
<dbReference type="PANTHER" id="PTHR39473">
    <property type="match status" value="1"/>
</dbReference>
<dbReference type="EMBL" id="BTCM01000002">
    <property type="protein sequence ID" value="GMK55572.1"/>
    <property type="molecule type" value="Genomic_DNA"/>
</dbReference>
<evidence type="ECO:0008006" key="3">
    <source>
        <dbReference type="Google" id="ProtNLM"/>
    </source>
</evidence>
<gene>
    <name evidence="1" type="ORF">CspeluHIS016_0206280</name>
</gene>
<protein>
    <recommendedName>
        <fullName evidence="3">DinB-like domain-containing protein</fullName>
    </recommendedName>
</protein>
<reference evidence="1" key="1">
    <citation type="journal article" date="2023" name="BMC Genomics">
        <title>Chromosome-level genome assemblies of Cutaneotrichosporon spp. (Trichosporonales, Basidiomycota) reveal imbalanced evolution between nucleotide sequences and chromosome synteny.</title>
        <authorList>
            <person name="Kobayashi Y."/>
            <person name="Kayamori A."/>
            <person name="Aoki K."/>
            <person name="Shiwa Y."/>
            <person name="Matsutani M."/>
            <person name="Fujita N."/>
            <person name="Sugita T."/>
            <person name="Iwasaki W."/>
            <person name="Tanaka N."/>
            <person name="Takashima M."/>
        </authorList>
    </citation>
    <scope>NUCLEOTIDE SEQUENCE</scope>
    <source>
        <strain evidence="1">HIS016</strain>
    </source>
</reference>
<dbReference type="AlphaFoldDB" id="A0AAD3TSA7"/>
<name>A0AAD3TSA7_9TREE</name>
<evidence type="ECO:0000313" key="2">
    <source>
        <dbReference type="Proteomes" id="UP001222932"/>
    </source>
</evidence>
<reference evidence="1" key="2">
    <citation type="submission" date="2023-06" db="EMBL/GenBank/DDBJ databases">
        <authorList>
            <person name="Kobayashi Y."/>
            <person name="Kayamori A."/>
            <person name="Aoki K."/>
            <person name="Shiwa Y."/>
            <person name="Fujita N."/>
            <person name="Sugita T."/>
            <person name="Iwasaki W."/>
            <person name="Tanaka N."/>
            <person name="Takashima M."/>
        </authorList>
    </citation>
    <scope>NUCLEOTIDE SEQUENCE</scope>
    <source>
        <strain evidence="1">HIS016</strain>
    </source>
</reference>
<sequence length="238" mass="25613">MTRPTSPSAATQRSPAIDHLSHATASDDPLALVHTSLALLDAGLDLLAALEDDAQLTHMSLLIPGGSVGKHFRHVAETFDALLAAVDPEYHGPGYHGHGEDPGYHGHAQACKDTTPVVDYDILLPRSREAVARDLDACRAAMGKVRAGLRGMLGNAAGLAREVEVLAVTPSQQCMRSTLARELWFCALHAIHHYTMIRTICVHELGIALPVEFGTAPATLLLRPRGWKPPVEVWKAKL</sequence>
<dbReference type="PANTHER" id="PTHR39473:SF1">
    <property type="entry name" value="DINB-LIKE DOMAIN-CONTAINING PROTEIN"/>
    <property type="match status" value="1"/>
</dbReference>
<keyword evidence="2" id="KW-1185">Reference proteome</keyword>
<proteinExistence type="predicted"/>
<dbReference type="Proteomes" id="UP001222932">
    <property type="component" value="Unassembled WGS sequence"/>
</dbReference>
<comment type="caution">
    <text evidence="1">The sequence shown here is derived from an EMBL/GenBank/DDBJ whole genome shotgun (WGS) entry which is preliminary data.</text>
</comment>
<organism evidence="1 2">
    <name type="scientific">Cutaneotrichosporon spelunceum</name>
    <dbReference type="NCBI Taxonomy" id="1672016"/>
    <lineage>
        <taxon>Eukaryota</taxon>
        <taxon>Fungi</taxon>
        <taxon>Dikarya</taxon>
        <taxon>Basidiomycota</taxon>
        <taxon>Agaricomycotina</taxon>
        <taxon>Tremellomycetes</taxon>
        <taxon>Trichosporonales</taxon>
        <taxon>Trichosporonaceae</taxon>
        <taxon>Cutaneotrichosporon</taxon>
    </lineage>
</organism>
<accession>A0AAD3TSA7</accession>